<comment type="cofactor">
    <cofactor evidence="1">
        <name>Mg(2+)</name>
        <dbReference type="ChEBI" id="CHEBI:18420"/>
    </cofactor>
</comment>
<evidence type="ECO:0000256" key="4">
    <source>
        <dbReference type="ARBA" id="ARBA00022842"/>
    </source>
</evidence>
<dbReference type="PANTHER" id="PTHR12629:SF0">
    <property type="entry name" value="DIPHOSPHOINOSITOL-POLYPHOSPHATE DIPHOSPHATASE"/>
    <property type="match status" value="1"/>
</dbReference>
<gene>
    <name evidence="6" type="ORF">LV82_01143</name>
</gene>
<evidence type="ECO:0000256" key="1">
    <source>
        <dbReference type="ARBA" id="ARBA00001946"/>
    </source>
</evidence>
<sequence>MKSQVAALCWRMREDRPEILLVTSRDTGRWVIPKGWPIKGKSDPHAALQEAWEEAGVKGEVCADCVGFYAYDKRLKDGSTRPVVVSVFPVAVRKVVDDFPERRQRRRDWVSPEEAARRVDEPELQALLAAFHPPSRATGPDDRT</sequence>
<dbReference type="Pfam" id="PF00293">
    <property type="entry name" value="NUDIX"/>
    <property type="match status" value="1"/>
</dbReference>
<dbReference type="PROSITE" id="PS51462">
    <property type="entry name" value="NUDIX"/>
    <property type="match status" value="1"/>
</dbReference>
<name>A0A2S5JHV1_9RHOB</name>
<dbReference type="GO" id="GO:0034431">
    <property type="term" value="F:bis(5'-adenosyl)-hexaphosphatase activity"/>
    <property type="evidence" value="ECO:0007669"/>
    <property type="project" value="TreeGrafter"/>
</dbReference>
<accession>A0A2S5JHV1</accession>
<dbReference type="GO" id="GO:0034432">
    <property type="term" value="F:bis(5'-adenosyl)-pentaphosphatase activity"/>
    <property type="evidence" value="ECO:0007669"/>
    <property type="project" value="TreeGrafter"/>
</dbReference>
<dbReference type="RefSeq" id="WP_245873082.1">
    <property type="nucleotide sequence ID" value="NZ_PRDS01000003.1"/>
</dbReference>
<dbReference type="PANTHER" id="PTHR12629">
    <property type="entry name" value="DIPHOSPHOINOSITOL POLYPHOSPHATE PHOSPHOHYDROLASE"/>
    <property type="match status" value="1"/>
</dbReference>
<dbReference type="SUPFAM" id="SSF55811">
    <property type="entry name" value="Nudix"/>
    <property type="match status" value="1"/>
</dbReference>
<organism evidence="6 7">
    <name type="scientific">Albidovulum inexpectatum</name>
    <dbReference type="NCBI Taxonomy" id="196587"/>
    <lineage>
        <taxon>Bacteria</taxon>
        <taxon>Pseudomonadati</taxon>
        <taxon>Pseudomonadota</taxon>
        <taxon>Alphaproteobacteria</taxon>
        <taxon>Rhodobacterales</taxon>
        <taxon>Paracoccaceae</taxon>
        <taxon>Albidovulum</taxon>
    </lineage>
</organism>
<dbReference type="GO" id="GO:0071543">
    <property type="term" value="P:diphosphoinositol polyphosphate metabolic process"/>
    <property type="evidence" value="ECO:0007669"/>
    <property type="project" value="TreeGrafter"/>
</dbReference>
<dbReference type="GO" id="GO:0046872">
    <property type="term" value="F:metal ion binding"/>
    <property type="evidence" value="ECO:0007669"/>
    <property type="project" value="UniProtKB-KW"/>
</dbReference>
<evidence type="ECO:0000259" key="5">
    <source>
        <dbReference type="PROSITE" id="PS51462"/>
    </source>
</evidence>
<dbReference type="EMBL" id="PRDS01000003">
    <property type="protein sequence ID" value="PPB81104.1"/>
    <property type="molecule type" value="Genomic_DNA"/>
</dbReference>
<comment type="caution">
    <text evidence="6">The sequence shown here is derived from an EMBL/GenBank/DDBJ whole genome shotgun (WGS) entry which is preliminary data.</text>
</comment>
<evidence type="ECO:0000256" key="3">
    <source>
        <dbReference type="ARBA" id="ARBA00022801"/>
    </source>
</evidence>
<dbReference type="GO" id="GO:1901907">
    <property type="term" value="P:diadenosine pentaphosphate catabolic process"/>
    <property type="evidence" value="ECO:0007669"/>
    <property type="project" value="TreeGrafter"/>
</dbReference>
<evidence type="ECO:0000313" key="6">
    <source>
        <dbReference type="EMBL" id="PPB81104.1"/>
    </source>
</evidence>
<feature type="domain" description="Nudix hydrolase" evidence="5">
    <location>
        <begin position="2"/>
        <end position="132"/>
    </location>
</feature>
<dbReference type="CDD" id="cd04666">
    <property type="entry name" value="NUDIX_DIPP2_like_Nudt4"/>
    <property type="match status" value="1"/>
</dbReference>
<dbReference type="Proteomes" id="UP000239736">
    <property type="component" value="Unassembled WGS sequence"/>
</dbReference>
<dbReference type="Gene3D" id="3.90.79.10">
    <property type="entry name" value="Nucleoside Triphosphate Pyrophosphohydrolase"/>
    <property type="match status" value="1"/>
</dbReference>
<keyword evidence="7" id="KW-1185">Reference proteome</keyword>
<dbReference type="GO" id="GO:1901909">
    <property type="term" value="P:diadenosine hexaphosphate catabolic process"/>
    <property type="evidence" value="ECO:0007669"/>
    <property type="project" value="TreeGrafter"/>
</dbReference>
<proteinExistence type="predicted"/>
<keyword evidence="2" id="KW-0479">Metal-binding</keyword>
<dbReference type="AlphaFoldDB" id="A0A2S5JHV1"/>
<dbReference type="GO" id="GO:0000298">
    <property type="term" value="F:endopolyphosphatase activity"/>
    <property type="evidence" value="ECO:0007669"/>
    <property type="project" value="TreeGrafter"/>
</dbReference>
<keyword evidence="4" id="KW-0460">Magnesium</keyword>
<dbReference type="GO" id="GO:0005737">
    <property type="term" value="C:cytoplasm"/>
    <property type="evidence" value="ECO:0007669"/>
    <property type="project" value="TreeGrafter"/>
</dbReference>
<evidence type="ECO:0000256" key="2">
    <source>
        <dbReference type="ARBA" id="ARBA00022723"/>
    </source>
</evidence>
<dbReference type="InterPro" id="IPR000086">
    <property type="entry name" value="NUDIX_hydrolase_dom"/>
</dbReference>
<dbReference type="InterPro" id="IPR047198">
    <property type="entry name" value="DDP-like_NUDIX"/>
</dbReference>
<reference evidence="6 7" key="1">
    <citation type="submission" date="2018-01" db="EMBL/GenBank/DDBJ databases">
        <title>Genomic Encyclopedia of Archaeal and Bacterial Type Strains, Phase II (KMG-II): from individual species to whole genera.</title>
        <authorList>
            <person name="Goeker M."/>
        </authorList>
    </citation>
    <scope>NUCLEOTIDE SEQUENCE [LARGE SCALE GENOMIC DNA]</scope>
    <source>
        <strain evidence="6 7">DSM 12048</strain>
    </source>
</reference>
<dbReference type="GO" id="GO:1901911">
    <property type="term" value="P:adenosine 5'-(hexahydrogen pentaphosphate) catabolic process"/>
    <property type="evidence" value="ECO:0007669"/>
    <property type="project" value="TreeGrafter"/>
</dbReference>
<dbReference type="InterPro" id="IPR015797">
    <property type="entry name" value="NUDIX_hydrolase-like_dom_sf"/>
</dbReference>
<protein>
    <submittedName>
        <fullName evidence="6">8-oxo-dGTP pyrophosphatase MutT (NUDIX family)</fullName>
    </submittedName>
</protein>
<evidence type="ECO:0000313" key="7">
    <source>
        <dbReference type="Proteomes" id="UP000239736"/>
    </source>
</evidence>
<keyword evidence="3" id="KW-0378">Hydrolase</keyword>
<dbReference type="GO" id="GO:0008486">
    <property type="term" value="F:diphosphoinositol-polyphosphate diphosphatase activity"/>
    <property type="evidence" value="ECO:0007669"/>
    <property type="project" value="TreeGrafter"/>
</dbReference>